<protein>
    <recommendedName>
        <fullName evidence="1">non-specific serine/threonine protein kinase</fullName>
        <ecNumber evidence="1">2.7.11.1</ecNumber>
    </recommendedName>
</protein>
<dbReference type="CDD" id="cd13983">
    <property type="entry name" value="STKc_WNK"/>
    <property type="match status" value="1"/>
</dbReference>
<evidence type="ECO:0000256" key="9">
    <source>
        <dbReference type="SAM" id="MobiDB-lite"/>
    </source>
</evidence>
<dbReference type="Gene3D" id="3.30.200.20">
    <property type="entry name" value="Phosphorylase Kinase, domain 1"/>
    <property type="match status" value="1"/>
</dbReference>
<dbReference type="Proteomes" id="UP000228380">
    <property type="component" value="Chromosome 10"/>
</dbReference>
<evidence type="ECO:0000313" key="12">
    <source>
        <dbReference type="RefSeq" id="XP_008784131.2"/>
    </source>
</evidence>
<comment type="catalytic activity">
    <reaction evidence="8">
        <text>L-seryl-[protein] + ATP = O-phospho-L-seryl-[protein] + ADP + H(+)</text>
        <dbReference type="Rhea" id="RHEA:17989"/>
        <dbReference type="Rhea" id="RHEA-COMP:9863"/>
        <dbReference type="Rhea" id="RHEA-COMP:11604"/>
        <dbReference type="ChEBI" id="CHEBI:15378"/>
        <dbReference type="ChEBI" id="CHEBI:29999"/>
        <dbReference type="ChEBI" id="CHEBI:30616"/>
        <dbReference type="ChEBI" id="CHEBI:83421"/>
        <dbReference type="ChEBI" id="CHEBI:456216"/>
        <dbReference type="EC" id="2.7.11.1"/>
    </reaction>
</comment>
<dbReference type="PANTHER" id="PTHR13902">
    <property type="entry name" value="SERINE/THREONINE-PROTEIN KINASE WNK WITH NO LYSINE -RELATED"/>
    <property type="match status" value="1"/>
</dbReference>
<keyword evidence="4" id="KW-0547">Nucleotide-binding</keyword>
<evidence type="ECO:0000313" key="11">
    <source>
        <dbReference type="Proteomes" id="UP000228380"/>
    </source>
</evidence>
<dbReference type="PROSITE" id="PS00108">
    <property type="entry name" value="PROTEIN_KINASE_ST"/>
    <property type="match status" value="1"/>
</dbReference>
<dbReference type="InterPro" id="IPR008271">
    <property type="entry name" value="Ser/Thr_kinase_AS"/>
</dbReference>
<keyword evidence="11" id="KW-1185">Reference proteome</keyword>
<dbReference type="GeneID" id="103703159"/>
<evidence type="ECO:0000256" key="1">
    <source>
        <dbReference type="ARBA" id="ARBA00012513"/>
    </source>
</evidence>
<organism evidence="11 12">
    <name type="scientific">Phoenix dactylifera</name>
    <name type="common">Date palm</name>
    <dbReference type="NCBI Taxonomy" id="42345"/>
    <lineage>
        <taxon>Eukaryota</taxon>
        <taxon>Viridiplantae</taxon>
        <taxon>Streptophyta</taxon>
        <taxon>Embryophyta</taxon>
        <taxon>Tracheophyta</taxon>
        <taxon>Spermatophyta</taxon>
        <taxon>Magnoliopsida</taxon>
        <taxon>Liliopsida</taxon>
        <taxon>Arecaceae</taxon>
        <taxon>Coryphoideae</taxon>
        <taxon>Phoeniceae</taxon>
        <taxon>Phoenix</taxon>
    </lineage>
</organism>
<dbReference type="FunFam" id="1.10.510.10:FF:000046">
    <property type="entry name" value="probable serine/threonine-protein kinase WNK9"/>
    <property type="match status" value="1"/>
</dbReference>
<evidence type="ECO:0000256" key="2">
    <source>
        <dbReference type="ARBA" id="ARBA00022527"/>
    </source>
</evidence>
<accession>A0A8B7BS40</accession>
<dbReference type="RefSeq" id="XP_008784131.2">
    <property type="nucleotide sequence ID" value="XM_008785909.3"/>
</dbReference>
<dbReference type="EC" id="2.7.11.1" evidence="1"/>
<evidence type="ECO:0000256" key="7">
    <source>
        <dbReference type="ARBA" id="ARBA00047899"/>
    </source>
</evidence>
<dbReference type="SMART" id="SM00220">
    <property type="entry name" value="S_TKc"/>
    <property type="match status" value="1"/>
</dbReference>
<reference evidence="11" key="1">
    <citation type="journal article" date="2019" name="Nat. Commun.">
        <title>Genome-wide association mapping of date palm fruit traits.</title>
        <authorList>
            <person name="Hazzouri K.M."/>
            <person name="Gros-Balthazard M."/>
            <person name="Flowers J.M."/>
            <person name="Copetti D."/>
            <person name="Lemansour A."/>
            <person name="Lebrun M."/>
            <person name="Masmoudi K."/>
            <person name="Ferrand S."/>
            <person name="Dhar M.I."/>
            <person name="Fresquez Z.A."/>
            <person name="Rosas U."/>
            <person name="Zhang J."/>
            <person name="Talag J."/>
            <person name="Lee S."/>
            <person name="Kudrna D."/>
            <person name="Powell R.F."/>
            <person name="Leitch I.J."/>
            <person name="Krueger R.R."/>
            <person name="Wing R.A."/>
            <person name="Amiri K.M.A."/>
            <person name="Purugganan M.D."/>
        </authorList>
    </citation>
    <scope>NUCLEOTIDE SEQUENCE [LARGE SCALE GENOMIC DNA]</scope>
    <source>
        <strain evidence="11">cv. Khalas</strain>
    </source>
</reference>
<keyword evidence="6" id="KW-0067">ATP-binding</keyword>
<keyword evidence="3" id="KW-0808">Transferase</keyword>
<sequence>MSQVLADGADEQPDPPDPDVIDVDPTRRYACFKEILGKGAFKTVYKGFDEVNGIEVAWNQVRIDDLLHSPESLERLYSEVHLLKSLKHENIMKFYTSWVDDKMKTMNIITELFMSGSLRQYRKKHKKVDMKAVKGWARQILMGLNYLHSQNPPIIHRDLKCDNIFINGNHGEVKIGDLGLATVMQQSNAQSVIGTPEFMAPELYDEDYNELVDIYSFGMCMLEMVTLEYPYSECSNSAQIYKKVSSGIKPGALSKVQDPEVKAFIEKCLVPASQRLPAWDLLKDPFLLLDGSNGNQGSHSLHLPDIVKIKTRLSASEDHCVHSKEPKSSIQQMQFHIDGDDDNNDNEPALVTVIENSDGKGSHLLILEVRKKRKDGDFRLKGERKETNSVSLNLRIANREGSAKNVDFLFYLDSDTSLSVAGEMVEQLELTQKDVKVIAGLIDSLIINLIPVWKPCIAISQLVTLDGTRTFVYQLKDLQLVECGKSSDESSQSISEAANVFVSPSFVDFRSTEGSDQPVHGAVVHQRLDHVRGNGDFGDVVFVSADQDSEGNGEKSSGSCRSSAWSLVDYNWLNMEGEVKGALSRVENGTNVDQKDMGLNDVVTSTFSGFPRNGSSLVLAEQHENDEELRLQLELIELQYQQAIKDISQKREQAIAVAKKRASQRKQLLLH</sequence>
<dbReference type="OrthoDB" id="4062651at2759"/>
<dbReference type="Pfam" id="PF00069">
    <property type="entry name" value="Pkinase"/>
    <property type="match status" value="1"/>
</dbReference>
<gene>
    <name evidence="12" type="primary">LOC103703159</name>
</gene>
<dbReference type="InterPro" id="IPR050588">
    <property type="entry name" value="WNK_Ser-Thr_kinase"/>
</dbReference>
<evidence type="ECO:0000259" key="10">
    <source>
        <dbReference type="PROSITE" id="PS50011"/>
    </source>
</evidence>
<dbReference type="KEGG" id="pda:103703159"/>
<dbReference type="FunFam" id="3.30.200.20:FF:000075">
    <property type="entry name" value="Probable serine/threonine-protein kinase WNK1"/>
    <property type="match status" value="1"/>
</dbReference>
<dbReference type="GO" id="GO:0004674">
    <property type="term" value="F:protein serine/threonine kinase activity"/>
    <property type="evidence" value="ECO:0007669"/>
    <property type="project" value="UniProtKB-KW"/>
</dbReference>
<evidence type="ECO:0000256" key="3">
    <source>
        <dbReference type="ARBA" id="ARBA00022679"/>
    </source>
</evidence>
<evidence type="ECO:0000256" key="8">
    <source>
        <dbReference type="ARBA" id="ARBA00048679"/>
    </source>
</evidence>
<dbReference type="AlphaFoldDB" id="A0A8B7BS40"/>
<feature type="region of interest" description="Disordered" evidence="9">
    <location>
        <begin position="1"/>
        <end position="23"/>
    </location>
</feature>
<dbReference type="Gene3D" id="1.10.510.10">
    <property type="entry name" value="Transferase(Phosphotransferase) domain 1"/>
    <property type="match status" value="1"/>
</dbReference>
<dbReference type="SUPFAM" id="SSF56112">
    <property type="entry name" value="Protein kinase-like (PK-like)"/>
    <property type="match status" value="1"/>
</dbReference>
<evidence type="ECO:0000256" key="6">
    <source>
        <dbReference type="ARBA" id="ARBA00022840"/>
    </source>
</evidence>
<feature type="compositionally biased region" description="Acidic residues" evidence="9">
    <location>
        <begin position="8"/>
        <end position="22"/>
    </location>
</feature>
<keyword evidence="5 12" id="KW-0418">Kinase</keyword>
<evidence type="ECO:0000256" key="5">
    <source>
        <dbReference type="ARBA" id="ARBA00022777"/>
    </source>
</evidence>
<proteinExistence type="predicted"/>
<reference evidence="12" key="2">
    <citation type="submission" date="2025-08" db="UniProtKB">
        <authorList>
            <consortium name="RefSeq"/>
        </authorList>
    </citation>
    <scope>IDENTIFICATION</scope>
    <source>
        <tissue evidence="12">Young leaves</tissue>
    </source>
</reference>
<evidence type="ECO:0000256" key="4">
    <source>
        <dbReference type="ARBA" id="ARBA00022741"/>
    </source>
</evidence>
<dbReference type="PROSITE" id="PS50011">
    <property type="entry name" value="PROTEIN_KINASE_DOM"/>
    <property type="match status" value="1"/>
</dbReference>
<comment type="catalytic activity">
    <reaction evidence="7">
        <text>L-threonyl-[protein] + ATP = O-phospho-L-threonyl-[protein] + ADP + H(+)</text>
        <dbReference type="Rhea" id="RHEA:46608"/>
        <dbReference type="Rhea" id="RHEA-COMP:11060"/>
        <dbReference type="Rhea" id="RHEA-COMP:11605"/>
        <dbReference type="ChEBI" id="CHEBI:15378"/>
        <dbReference type="ChEBI" id="CHEBI:30013"/>
        <dbReference type="ChEBI" id="CHEBI:30616"/>
        <dbReference type="ChEBI" id="CHEBI:61977"/>
        <dbReference type="ChEBI" id="CHEBI:456216"/>
        <dbReference type="EC" id="2.7.11.1"/>
    </reaction>
</comment>
<name>A0A8B7BS40_PHODC</name>
<dbReference type="Gene3D" id="3.10.20.90">
    <property type="entry name" value="Phosphatidylinositol 3-kinase Catalytic Subunit, Chain A, domain 1"/>
    <property type="match status" value="1"/>
</dbReference>
<feature type="domain" description="Protein kinase" evidence="10">
    <location>
        <begin position="30"/>
        <end position="287"/>
    </location>
</feature>
<dbReference type="InterPro" id="IPR000719">
    <property type="entry name" value="Prot_kinase_dom"/>
</dbReference>
<dbReference type="GO" id="GO:0005524">
    <property type="term" value="F:ATP binding"/>
    <property type="evidence" value="ECO:0007669"/>
    <property type="project" value="UniProtKB-KW"/>
</dbReference>
<dbReference type="InterPro" id="IPR011009">
    <property type="entry name" value="Kinase-like_dom_sf"/>
</dbReference>
<keyword evidence="2" id="KW-0723">Serine/threonine-protein kinase</keyword>